<evidence type="ECO:0000256" key="1">
    <source>
        <dbReference type="ARBA" id="ARBA00004173"/>
    </source>
</evidence>
<dbReference type="InterPro" id="IPR006089">
    <property type="entry name" value="Acyl-CoA_DH_CS"/>
</dbReference>
<dbReference type="PANTHER" id="PTHR42807:SF1">
    <property type="entry name" value="GLUTARYL-COA DEHYDROGENASE, MITOCHONDRIAL"/>
    <property type="match status" value="1"/>
</dbReference>
<keyword evidence="2" id="KW-0285">Flavoprotein</keyword>
<dbReference type="GO" id="GO:0050660">
    <property type="term" value="F:flavin adenine dinucleotide binding"/>
    <property type="evidence" value="ECO:0007669"/>
    <property type="project" value="TreeGrafter"/>
</dbReference>
<evidence type="ECO:0000313" key="8">
    <source>
        <dbReference type="Proteomes" id="UP001201812"/>
    </source>
</evidence>
<organism evidence="7 8">
    <name type="scientific">Ditylenchus destructor</name>
    <dbReference type="NCBI Taxonomy" id="166010"/>
    <lineage>
        <taxon>Eukaryota</taxon>
        <taxon>Metazoa</taxon>
        <taxon>Ecdysozoa</taxon>
        <taxon>Nematoda</taxon>
        <taxon>Chromadorea</taxon>
        <taxon>Rhabditida</taxon>
        <taxon>Tylenchina</taxon>
        <taxon>Tylenchomorpha</taxon>
        <taxon>Sphaerularioidea</taxon>
        <taxon>Anguinidae</taxon>
        <taxon>Anguininae</taxon>
        <taxon>Ditylenchus</taxon>
    </lineage>
</organism>
<gene>
    <name evidence="7" type="ORF">DdX_21499</name>
</gene>
<dbReference type="Proteomes" id="UP001201812">
    <property type="component" value="Unassembled WGS sequence"/>
</dbReference>
<dbReference type="Pfam" id="PF00441">
    <property type="entry name" value="Acyl-CoA_dh_1"/>
    <property type="match status" value="1"/>
</dbReference>
<dbReference type="InterPro" id="IPR036250">
    <property type="entry name" value="AcylCo_DH-like_C"/>
</dbReference>
<protein>
    <submittedName>
        <fullName evidence="7">Acyl-coenzyme A oxidase 4, peroxisomal</fullName>
    </submittedName>
</protein>
<evidence type="ECO:0000313" key="7">
    <source>
        <dbReference type="EMBL" id="KAI1691986.1"/>
    </source>
</evidence>
<dbReference type="AlphaFoldDB" id="A0AAD4MIZ0"/>
<dbReference type="InterPro" id="IPR052033">
    <property type="entry name" value="Glutaryl-CoA_DH_mitochondrial"/>
</dbReference>
<keyword evidence="8" id="KW-1185">Reference proteome</keyword>
<evidence type="ECO:0000256" key="5">
    <source>
        <dbReference type="ARBA" id="ARBA00023128"/>
    </source>
</evidence>
<evidence type="ECO:0000256" key="3">
    <source>
        <dbReference type="ARBA" id="ARBA00022946"/>
    </source>
</evidence>
<evidence type="ECO:0000256" key="4">
    <source>
        <dbReference type="ARBA" id="ARBA00023002"/>
    </source>
</evidence>
<reference evidence="7" key="1">
    <citation type="submission" date="2022-01" db="EMBL/GenBank/DDBJ databases">
        <title>Genome Sequence Resource for Two Populations of Ditylenchus destructor, the Migratory Endoparasitic Phytonematode.</title>
        <authorList>
            <person name="Zhang H."/>
            <person name="Lin R."/>
            <person name="Xie B."/>
        </authorList>
    </citation>
    <scope>NUCLEOTIDE SEQUENCE</scope>
    <source>
        <strain evidence="7">BazhouSP</strain>
    </source>
</reference>
<evidence type="ECO:0000259" key="6">
    <source>
        <dbReference type="Pfam" id="PF00441"/>
    </source>
</evidence>
<keyword evidence="3" id="KW-0809">Transit peptide</keyword>
<dbReference type="GO" id="GO:0033539">
    <property type="term" value="P:fatty acid beta-oxidation using acyl-CoA dehydrogenase"/>
    <property type="evidence" value="ECO:0007669"/>
    <property type="project" value="TreeGrafter"/>
</dbReference>
<evidence type="ECO:0000256" key="2">
    <source>
        <dbReference type="ARBA" id="ARBA00022630"/>
    </source>
</evidence>
<dbReference type="SUPFAM" id="SSF47203">
    <property type="entry name" value="Acyl-CoA dehydrogenase C-terminal domain-like"/>
    <property type="match status" value="1"/>
</dbReference>
<dbReference type="InterPro" id="IPR009075">
    <property type="entry name" value="AcylCo_DH/oxidase_C"/>
</dbReference>
<sequence>MIMMQDVFVPDENLLPEVAGLAGPFGCLNAARYGIAWGALGAAEACWHTARQYTLERRQFDKPLAANQLIQKKLADMQTEISLGLQGALRLGRLFDEHRAPAELISLMKRNNCGKALDIARVARDMHGGNGVSDEYGVIRHVMNLEAVNTYEGTHDVHALILGRAQTGLQAFHRNTATQAGGRHALEHVHDQLRLRPPKRSFVQYRIDRPGFITPIGHHLSTAMRYTCLVRSVSSAGAQLSINKALTLPENFYLQIHGIRDEIPCTEFKREGEELVVRFNMFLDPDFLSTVLGRQVETHEA</sequence>
<keyword evidence="4" id="KW-0560">Oxidoreductase</keyword>
<dbReference type="PROSITE" id="PS00073">
    <property type="entry name" value="ACYL_COA_DH_2"/>
    <property type="match status" value="1"/>
</dbReference>
<proteinExistence type="predicted"/>
<dbReference type="GO" id="GO:0000062">
    <property type="term" value="F:fatty-acyl-CoA binding"/>
    <property type="evidence" value="ECO:0007669"/>
    <property type="project" value="TreeGrafter"/>
</dbReference>
<dbReference type="PANTHER" id="PTHR42807">
    <property type="entry name" value="GLUTARYL-COA DEHYDROGENASE, MITOCHONDRIAL"/>
    <property type="match status" value="1"/>
</dbReference>
<comment type="subcellular location">
    <subcellularLocation>
        <location evidence="1">Mitochondrion</location>
    </subcellularLocation>
</comment>
<dbReference type="EMBL" id="JAKKPZ010000842">
    <property type="protein sequence ID" value="KAI1691986.1"/>
    <property type="molecule type" value="Genomic_DNA"/>
</dbReference>
<comment type="caution">
    <text evidence="7">The sequence shown here is derived from an EMBL/GenBank/DDBJ whole genome shotgun (WGS) entry which is preliminary data.</text>
</comment>
<dbReference type="Gene3D" id="1.20.140.10">
    <property type="entry name" value="Butyryl-CoA Dehydrogenase, subunit A, domain 3"/>
    <property type="match status" value="1"/>
</dbReference>
<dbReference type="FunFam" id="1.20.140.10:FF:000006">
    <property type="entry name" value="Glutaryl-CoA dehydrogenase, mitochondrial"/>
    <property type="match status" value="1"/>
</dbReference>
<keyword evidence="5" id="KW-0496">Mitochondrion</keyword>
<accession>A0AAD4MIZ0</accession>
<dbReference type="GO" id="GO:0046949">
    <property type="term" value="P:fatty-acyl-CoA biosynthetic process"/>
    <property type="evidence" value="ECO:0007669"/>
    <property type="project" value="TreeGrafter"/>
</dbReference>
<name>A0AAD4MIZ0_9BILA</name>
<feature type="domain" description="Acyl-CoA dehydrogenase/oxidase C-terminal" evidence="6">
    <location>
        <begin position="26"/>
        <end position="165"/>
    </location>
</feature>
<dbReference type="GO" id="GO:0005739">
    <property type="term" value="C:mitochondrion"/>
    <property type="evidence" value="ECO:0007669"/>
    <property type="project" value="UniProtKB-SubCell"/>
</dbReference>
<dbReference type="GO" id="GO:0004361">
    <property type="term" value="F:glutaryl-CoA dehydrogenase activity"/>
    <property type="evidence" value="ECO:0007669"/>
    <property type="project" value="TreeGrafter"/>
</dbReference>